<name>A0A6J4HEI7_9ACTN</name>
<dbReference type="EMBL" id="CADCTP010000055">
    <property type="protein sequence ID" value="CAA9222199.1"/>
    <property type="molecule type" value="Genomic_DNA"/>
</dbReference>
<accession>A0A6J4HEI7</accession>
<sequence length="38" mass="3810">MLDGASPAEALFRARAGLDLTEPGAFVSRCAVNAFGAG</sequence>
<gene>
    <name evidence="1" type="ORF">AVDCRST_MAG41-565</name>
</gene>
<reference evidence="1" key="1">
    <citation type="submission" date="2020-02" db="EMBL/GenBank/DDBJ databases">
        <authorList>
            <person name="Meier V. D."/>
        </authorList>
    </citation>
    <scope>NUCLEOTIDE SEQUENCE</scope>
    <source>
        <strain evidence="1">AVDCRST_MAG41</strain>
    </source>
</reference>
<proteinExistence type="predicted"/>
<evidence type="ECO:0000313" key="1">
    <source>
        <dbReference type="EMBL" id="CAA9222199.1"/>
    </source>
</evidence>
<protein>
    <submittedName>
        <fullName evidence="1">Uncharacterized protein</fullName>
    </submittedName>
</protein>
<organism evidence="1">
    <name type="scientific">uncultured Mycobacteriales bacterium</name>
    <dbReference type="NCBI Taxonomy" id="581187"/>
    <lineage>
        <taxon>Bacteria</taxon>
        <taxon>Bacillati</taxon>
        <taxon>Actinomycetota</taxon>
        <taxon>Actinomycetes</taxon>
        <taxon>Mycobacteriales</taxon>
        <taxon>environmental samples</taxon>
    </lineage>
</organism>
<dbReference type="AlphaFoldDB" id="A0A6J4HEI7"/>